<dbReference type="RefSeq" id="WP_255036454.1">
    <property type="nucleotide sequence ID" value="NZ_RJUF01000013.1"/>
</dbReference>
<dbReference type="CDD" id="cd17394">
    <property type="entry name" value="MFS_FucP_like"/>
    <property type="match status" value="1"/>
</dbReference>
<dbReference type="GO" id="GO:0055056">
    <property type="term" value="F:D-glucose transmembrane transporter activity"/>
    <property type="evidence" value="ECO:0007669"/>
    <property type="project" value="InterPro"/>
</dbReference>
<comment type="subcellular location">
    <subcellularLocation>
        <location evidence="2">Cell inner membrane</location>
        <topology evidence="2">Multi-pass membrane protein</topology>
    </subcellularLocation>
</comment>
<keyword evidence="4" id="KW-0813">Transport</keyword>
<evidence type="ECO:0000256" key="9">
    <source>
        <dbReference type="ARBA" id="ARBA00022989"/>
    </source>
</evidence>
<keyword evidence="7" id="KW-0762">Sugar transport</keyword>
<feature type="transmembrane region" description="Helical" evidence="11">
    <location>
        <begin position="238"/>
        <end position="264"/>
    </location>
</feature>
<dbReference type="PANTHER" id="PTHR43702:SF3">
    <property type="entry name" value="PROTEIN TSGA"/>
    <property type="match status" value="1"/>
</dbReference>
<evidence type="ECO:0000313" key="14">
    <source>
        <dbReference type="Proteomes" id="UP001204144"/>
    </source>
</evidence>
<comment type="caution">
    <text evidence="13">The sequence shown here is derived from an EMBL/GenBank/DDBJ whole genome shotgun (WGS) entry which is preliminary data.</text>
</comment>
<dbReference type="AlphaFoldDB" id="A0AAE3KRY0"/>
<dbReference type="PANTHER" id="PTHR43702">
    <property type="entry name" value="L-FUCOSE-PROTON SYMPORTER"/>
    <property type="match status" value="1"/>
</dbReference>
<feature type="transmembrane region" description="Helical" evidence="11">
    <location>
        <begin position="394"/>
        <end position="410"/>
    </location>
</feature>
<dbReference type="InterPro" id="IPR011701">
    <property type="entry name" value="MFS"/>
</dbReference>
<keyword evidence="8 11" id="KW-0812">Transmembrane</keyword>
<dbReference type="InterPro" id="IPR005964">
    <property type="entry name" value="Glc/Gal_transptr_bac"/>
</dbReference>
<feature type="transmembrane region" description="Helical" evidence="11">
    <location>
        <begin position="101"/>
        <end position="118"/>
    </location>
</feature>
<gene>
    <name evidence="13" type="primary">fucP</name>
    <name evidence="13" type="ORF">EGI31_06915</name>
</gene>
<dbReference type="GO" id="GO:0005354">
    <property type="term" value="F:galactose transmembrane transporter activity"/>
    <property type="evidence" value="ECO:0007669"/>
    <property type="project" value="InterPro"/>
</dbReference>
<feature type="transmembrane region" description="Helical" evidence="11">
    <location>
        <begin position="305"/>
        <end position="323"/>
    </location>
</feature>
<dbReference type="GO" id="GO:0005886">
    <property type="term" value="C:plasma membrane"/>
    <property type="evidence" value="ECO:0007669"/>
    <property type="project" value="UniProtKB-SubCell"/>
</dbReference>
<dbReference type="NCBIfam" id="TIGR01272">
    <property type="entry name" value="gluP"/>
    <property type="match status" value="1"/>
</dbReference>
<evidence type="ECO:0000259" key="12">
    <source>
        <dbReference type="PROSITE" id="PS50850"/>
    </source>
</evidence>
<dbReference type="PROSITE" id="PS50850">
    <property type="entry name" value="MFS"/>
    <property type="match status" value="1"/>
</dbReference>
<dbReference type="EMBL" id="RJUF01000013">
    <property type="protein sequence ID" value="MCP9762682.1"/>
    <property type="molecule type" value="Genomic_DNA"/>
</dbReference>
<dbReference type="Proteomes" id="UP001204144">
    <property type="component" value="Unassembled WGS sequence"/>
</dbReference>
<feature type="transmembrane region" description="Helical" evidence="11">
    <location>
        <begin position="12"/>
        <end position="33"/>
    </location>
</feature>
<evidence type="ECO:0000256" key="7">
    <source>
        <dbReference type="ARBA" id="ARBA00022597"/>
    </source>
</evidence>
<evidence type="ECO:0000256" key="11">
    <source>
        <dbReference type="SAM" id="Phobius"/>
    </source>
</evidence>
<evidence type="ECO:0000256" key="3">
    <source>
        <dbReference type="ARBA" id="ARBA00009120"/>
    </source>
</evidence>
<dbReference type="InterPro" id="IPR036259">
    <property type="entry name" value="MFS_trans_sf"/>
</dbReference>
<comment type="function">
    <text evidence="1">Intake of glucose and galactose.</text>
</comment>
<feature type="transmembrane region" description="Helical" evidence="11">
    <location>
        <begin position="363"/>
        <end position="382"/>
    </location>
</feature>
<name>A0AAE3KRY0_9BACT</name>
<dbReference type="InterPro" id="IPR050375">
    <property type="entry name" value="MFS_TsgA-like"/>
</dbReference>
<evidence type="ECO:0000256" key="10">
    <source>
        <dbReference type="ARBA" id="ARBA00023136"/>
    </source>
</evidence>
<dbReference type="GO" id="GO:0015535">
    <property type="term" value="F:fucose:proton symporter activity"/>
    <property type="evidence" value="ECO:0007669"/>
    <property type="project" value="InterPro"/>
</dbReference>
<keyword evidence="6" id="KW-0997">Cell inner membrane</keyword>
<dbReference type="SUPFAM" id="SSF103473">
    <property type="entry name" value="MFS general substrate transporter"/>
    <property type="match status" value="1"/>
</dbReference>
<keyword evidence="10 11" id="KW-0472">Membrane</keyword>
<evidence type="ECO:0000256" key="2">
    <source>
        <dbReference type="ARBA" id="ARBA00004429"/>
    </source>
</evidence>
<keyword evidence="14" id="KW-1185">Reference proteome</keyword>
<dbReference type="InterPro" id="IPR005275">
    <property type="entry name" value="Lfuc_symporter_FucP"/>
</dbReference>
<dbReference type="GO" id="GO:1904659">
    <property type="term" value="P:D-glucose transmembrane transport"/>
    <property type="evidence" value="ECO:0007669"/>
    <property type="project" value="InterPro"/>
</dbReference>
<dbReference type="NCBIfam" id="TIGR00885">
    <property type="entry name" value="fucP"/>
    <property type="match status" value="1"/>
</dbReference>
<dbReference type="InterPro" id="IPR020846">
    <property type="entry name" value="MFS_dom"/>
</dbReference>
<feature type="transmembrane region" description="Helical" evidence="11">
    <location>
        <begin position="77"/>
        <end position="95"/>
    </location>
</feature>
<feature type="domain" description="Major facilitator superfamily (MFS) profile" evidence="12">
    <location>
        <begin position="11"/>
        <end position="416"/>
    </location>
</feature>
<feature type="transmembrane region" description="Helical" evidence="11">
    <location>
        <begin position="53"/>
        <end position="70"/>
    </location>
</feature>
<feature type="transmembrane region" description="Helical" evidence="11">
    <location>
        <begin position="329"/>
        <end position="351"/>
    </location>
</feature>
<comment type="similarity">
    <text evidence="3">Belongs to the major facilitator superfamily. FHS transporter (TC 2.A.1.7) family.</text>
</comment>
<feature type="transmembrane region" description="Helical" evidence="11">
    <location>
        <begin position="276"/>
        <end position="293"/>
    </location>
</feature>
<evidence type="ECO:0000256" key="4">
    <source>
        <dbReference type="ARBA" id="ARBA00022448"/>
    </source>
</evidence>
<sequence>MKENKPNYLVPFVLVTCLFFMWGFANNLNGILIPHLRKALQLSNMQSTFVDTAVYLAYFLGAIPAGLVLKKFGYKKGIILGLLVFSLGAFLFVPAANSRTYGIFLLGLFIIGIGLTILETAANPYATKLGDAKDATTRLNLAQSFNGLAAFLAPMVGTIFILSGKEYSSEELNLLPEVEKIAYLTSEAASVKMPYMILGGFLLVIAVLFMVLKFPEFKIEESGKEEGSISGALKRKHLVWAIIAQFFYVGAQVCVTSFFVRMAISGGGVDEKTAGFYLSIVYGLLFMSGRFVGTFLMRYITPSKLLSIYATICIILSLVAIYADGKNVVIALGGLGFFMSIMFPTIFSLGIEDMLENTKPASSLIVMAIIGGAIFPVIMGYIIDNSNDNIQVGYWVPLVCFIVVLYYGLVGHKKAA</sequence>
<evidence type="ECO:0000313" key="13">
    <source>
        <dbReference type="EMBL" id="MCP9762682.1"/>
    </source>
</evidence>
<evidence type="ECO:0000256" key="6">
    <source>
        <dbReference type="ARBA" id="ARBA00022519"/>
    </source>
</evidence>
<evidence type="ECO:0000256" key="8">
    <source>
        <dbReference type="ARBA" id="ARBA00022692"/>
    </source>
</evidence>
<keyword evidence="5" id="KW-1003">Cell membrane</keyword>
<proteinExistence type="inferred from homology"/>
<feature type="transmembrane region" description="Helical" evidence="11">
    <location>
        <begin position="193"/>
        <end position="212"/>
    </location>
</feature>
<protein>
    <submittedName>
        <fullName evidence="13">L-fucose:H+ symporter permease</fullName>
    </submittedName>
</protein>
<dbReference type="Gene3D" id="1.20.1250.20">
    <property type="entry name" value="MFS general substrate transporter like domains"/>
    <property type="match status" value="2"/>
</dbReference>
<dbReference type="Pfam" id="PF07690">
    <property type="entry name" value="MFS_1"/>
    <property type="match status" value="1"/>
</dbReference>
<evidence type="ECO:0000256" key="5">
    <source>
        <dbReference type="ARBA" id="ARBA00022475"/>
    </source>
</evidence>
<feature type="transmembrane region" description="Helical" evidence="11">
    <location>
        <begin position="139"/>
        <end position="162"/>
    </location>
</feature>
<reference evidence="13 14" key="1">
    <citation type="submission" date="2018-11" db="EMBL/GenBank/DDBJ databases">
        <title>Novel bacteria species description.</title>
        <authorList>
            <person name="Han J.-H."/>
        </authorList>
    </citation>
    <scope>NUCLEOTIDE SEQUENCE [LARGE SCALE GENOMIC DNA]</scope>
    <source>
        <strain evidence="13 14">KCTC23259</strain>
    </source>
</reference>
<evidence type="ECO:0000256" key="1">
    <source>
        <dbReference type="ARBA" id="ARBA00003321"/>
    </source>
</evidence>
<keyword evidence="9 11" id="KW-1133">Transmembrane helix</keyword>
<organism evidence="13 14">
    <name type="scientific">Lacihabitans soyangensis</name>
    <dbReference type="NCBI Taxonomy" id="869394"/>
    <lineage>
        <taxon>Bacteria</taxon>
        <taxon>Pseudomonadati</taxon>
        <taxon>Bacteroidota</taxon>
        <taxon>Cytophagia</taxon>
        <taxon>Cytophagales</taxon>
        <taxon>Leadbetterellaceae</taxon>
        <taxon>Lacihabitans</taxon>
    </lineage>
</organism>
<accession>A0AAE3KRY0</accession>